<dbReference type="Proteomes" id="UP000323257">
    <property type="component" value="Unassembled WGS sequence"/>
</dbReference>
<reference evidence="3 4" key="1">
    <citation type="submission" date="2019-07" db="EMBL/GenBank/DDBJ databases">
        <title>Genomic Encyclopedia of Type Strains, Phase III (KMG-III): the genomes of soil and plant-associated and newly described type strains.</title>
        <authorList>
            <person name="Whitman W."/>
        </authorList>
    </citation>
    <scope>NUCLEOTIDE SEQUENCE [LARGE SCALE GENOMIC DNA]</scope>
    <source>
        <strain evidence="3 4">BL24</strain>
    </source>
</reference>
<dbReference type="Pfam" id="PF10282">
    <property type="entry name" value="Lactonase"/>
    <property type="match status" value="1"/>
</dbReference>
<dbReference type="Gene3D" id="2.130.10.10">
    <property type="entry name" value="YVTN repeat-like/Quinoprotein amine dehydrogenase"/>
    <property type="match status" value="1"/>
</dbReference>
<dbReference type="PANTHER" id="PTHR30344:SF1">
    <property type="entry name" value="6-PHOSPHOGLUCONOLACTONASE"/>
    <property type="match status" value="1"/>
</dbReference>
<accession>A0A5S5CIA8</accession>
<dbReference type="SUPFAM" id="SSF51004">
    <property type="entry name" value="C-terminal (heme d1) domain of cytochrome cd1-nitrite reductase"/>
    <property type="match status" value="1"/>
</dbReference>
<dbReference type="GO" id="GO:0017057">
    <property type="term" value="F:6-phosphogluconolactonase activity"/>
    <property type="evidence" value="ECO:0007669"/>
    <property type="project" value="TreeGrafter"/>
</dbReference>
<dbReference type="AlphaFoldDB" id="A0A5S5CIA8"/>
<evidence type="ECO:0000313" key="3">
    <source>
        <dbReference type="EMBL" id="TYP79529.1"/>
    </source>
</evidence>
<evidence type="ECO:0000313" key="4">
    <source>
        <dbReference type="Proteomes" id="UP000323257"/>
    </source>
</evidence>
<evidence type="ECO:0000256" key="1">
    <source>
        <dbReference type="ARBA" id="ARBA00005564"/>
    </source>
</evidence>
<dbReference type="PANTHER" id="PTHR30344">
    <property type="entry name" value="6-PHOSPHOGLUCONOLACTONASE-RELATED"/>
    <property type="match status" value="1"/>
</dbReference>
<dbReference type="InterPro" id="IPR015943">
    <property type="entry name" value="WD40/YVTN_repeat-like_dom_sf"/>
</dbReference>
<sequence length="359" mass="38146">MSEQQLIVFAGSYAEAADNGIYSYAFNEETGALTLIDAASGYRNPTFLNVDAANNRLYAIAEGTAADGGKAGEAAAFAIDPATGKFEPLNRALTVASPTCHIQRDASSKYLIVVSYHGGMAGLFAIEEDGRIGKQLDVSQHEGRGAHPERQDRPHPHSAFFSPDGKYVLIQDLGLDKIFTYAIDEAEGKLVQKHVVETNPGSGPRHLAFHPNGANAYVINEVDSSVTVFAYDAAEGKLSPIQTLSTLPAEGFDGENTTAEIAVSEDGRFVYGSNRGHDSLVVYAVDGASGQLSVVQHVSSGGGHPRHFALTPGGRYLLCANRDGNNIVTFRVDRETGLLSESGQSVSVSKPVCVKPVYL</sequence>
<comment type="similarity">
    <text evidence="1">Belongs to the cycloisomerase 2 family.</text>
</comment>
<name>A0A5S5CIA8_9BACL</name>
<dbReference type="InterPro" id="IPR019405">
    <property type="entry name" value="Lactonase_7-beta_prop"/>
</dbReference>
<proteinExistence type="inferred from homology"/>
<dbReference type="FunFam" id="2.130.10.10:FF:000306">
    <property type="entry name" value="3-carboxymuconate cyclase"/>
    <property type="match status" value="1"/>
</dbReference>
<feature type="region of interest" description="Disordered" evidence="2">
    <location>
        <begin position="140"/>
        <end position="160"/>
    </location>
</feature>
<dbReference type="OrthoDB" id="9790815at2"/>
<gene>
    <name evidence="3" type="ORF">BCM02_101647</name>
</gene>
<comment type="caution">
    <text evidence="3">The sequence shown here is derived from an EMBL/GenBank/DDBJ whole genome shotgun (WGS) entry which is preliminary data.</text>
</comment>
<dbReference type="GO" id="GO:0005829">
    <property type="term" value="C:cytosol"/>
    <property type="evidence" value="ECO:0007669"/>
    <property type="project" value="TreeGrafter"/>
</dbReference>
<feature type="compositionally biased region" description="Basic and acidic residues" evidence="2">
    <location>
        <begin position="140"/>
        <end position="155"/>
    </location>
</feature>
<dbReference type="EMBL" id="VNHS01000001">
    <property type="protein sequence ID" value="TYP79529.1"/>
    <property type="molecule type" value="Genomic_DNA"/>
</dbReference>
<organism evidence="3 4">
    <name type="scientific">Paenibacillus methanolicus</name>
    <dbReference type="NCBI Taxonomy" id="582686"/>
    <lineage>
        <taxon>Bacteria</taxon>
        <taxon>Bacillati</taxon>
        <taxon>Bacillota</taxon>
        <taxon>Bacilli</taxon>
        <taxon>Bacillales</taxon>
        <taxon>Paenibacillaceae</taxon>
        <taxon>Paenibacillus</taxon>
    </lineage>
</organism>
<dbReference type="RefSeq" id="WP_148927578.1">
    <property type="nucleotide sequence ID" value="NZ_VNHS01000001.1"/>
</dbReference>
<evidence type="ECO:0000256" key="2">
    <source>
        <dbReference type="SAM" id="MobiDB-lite"/>
    </source>
</evidence>
<dbReference type="InterPro" id="IPR050282">
    <property type="entry name" value="Cycloisomerase_2"/>
</dbReference>
<protein>
    <submittedName>
        <fullName evidence="3">6-phosphogluconolactonase</fullName>
    </submittedName>
</protein>
<keyword evidence="4" id="KW-1185">Reference proteome</keyword>
<dbReference type="InterPro" id="IPR011048">
    <property type="entry name" value="Haem_d1_sf"/>
</dbReference>